<dbReference type="InterPro" id="IPR017871">
    <property type="entry name" value="ABC_transporter-like_CS"/>
</dbReference>
<dbReference type="AlphaFoldDB" id="A0AAW8DXC8"/>
<gene>
    <name evidence="8" type="ORF">J2W25_003014</name>
</gene>
<dbReference type="SMART" id="SM00382">
    <property type="entry name" value="AAA"/>
    <property type="match status" value="1"/>
</dbReference>
<dbReference type="PROSITE" id="PS00211">
    <property type="entry name" value="ABC_TRANSPORTER_1"/>
    <property type="match status" value="1"/>
</dbReference>
<dbReference type="PROSITE" id="PS50893">
    <property type="entry name" value="ABC_TRANSPORTER_2"/>
    <property type="match status" value="1"/>
</dbReference>
<dbReference type="PANTHER" id="PTHR43820">
    <property type="entry name" value="HIGH-AFFINITY BRANCHED-CHAIN AMINO ACID TRANSPORT ATP-BINDING PROTEIN LIVF"/>
    <property type="match status" value="1"/>
</dbReference>
<evidence type="ECO:0000313" key="8">
    <source>
        <dbReference type="EMBL" id="MDP9923982.1"/>
    </source>
</evidence>
<dbReference type="PANTHER" id="PTHR43820:SF4">
    <property type="entry name" value="HIGH-AFFINITY BRANCHED-CHAIN AMINO ACID TRANSPORT ATP-BINDING PROTEIN LIVF"/>
    <property type="match status" value="1"/>
</dbReference>
<protein>
    <submittedName>
        <fullName evidence="8">Branched-chain amino acid transport system ATP-binding protein</fullName>
    </submittedName>
</protein>
<dbReference type="SUPFAM" id="SSF52540">
    <property type="entry name" value="P-loop containing nucleoside triphosphate hydrolases"/>
    <property type="match status" value="1"/>
</dbReference>
<keyword evidence="2" id="KW-0813">Transport</keyword>
<dbReference type="Pfam" id="PF00005">
    <property type="entry name" value="ABC_tran"/>
    <property type="match status" value="1"/>
</dbReference>
<keyword evidence="3" id="KW-0472">Membrane</keyword>
<keyword evidence="4" id="KW-0547">Nucleotide-binding</keyword>
<keyword evidence="5 8" id="KW-0067">ATP-binding</keyword>
<sequence length="236" mass="25017">MSATQMTVRGLAAGYHGFQVIQDLDLDVTPGVTVVLGPNGAGKTTLLKALAGLLPRSGDAVLDGVALPSADATACVRRGLALVAEGRQLFPQMTVTENLELGGWLIPARLRAERLARAFDDFPRLKERATQLAGTMSGGEQQMVAVARALMSGPRLLMLDEPSLGLAPRMVDELLAIVRRIADQGVTVLMVEQNVRKALQAADRGYVLERGRVVASGEAQALLHSDAVRQAYLGVA</sequence>
<evidence type="ECO:0000256" key="6">
    <source>
        <dbReference type="ARBA" id="ARBA00022970"/>
    </source>
</evidence>
<keyword evidence="6" id="KW-0029">Amino-acid transport</keyword>
<dbReference type="InterPro" id="IPR052156">
    <property type="entry name" value="BCAA_Transport_ATP-bd_LivF"/>
</dbReference>
<dbReference type="GO" id="GO:0015658">
    <property type="term" value="F:branched-chain amino acid transmembrane transporter activity"/>
    <property type="evidence" value="ECO:0007669"/>
    <property type="project" value="TreeGrafter"/>
</dbReference>
<dbReference type="Proteomes" id="UP001244295">
    <property type="component" value="Unassembled WGS sequence"/>
</dbReference>
<organism evidence="8 9">
    <name type="scientific">Variovorax boronicumulans</name>
    <dbReference type="NCBI Taxonomy" id="436515"/>
    <lineage>
        <taxon>Bacteria</taxon>
        <taxon>Pseudomonadati</taxon>
        <taxon>Pseudomonadota</taxon>
        <taxon>Betaproteobacteria</taxon>
        <taxon>Burkholderiales</taxon>
        <taxon>Comamonadaceae</taxon>
        <taxon>Variovorax</taxon>
    </lineage>
</organism>
<proteinExistence type="inferred from homology"/>
<evidence type="ECO:0000256" key="1">
    <source>
        <dbReference type="ARBA" id="ARBA00005417"/>
    </source>
</evidence>
<dbReference type="InterPro" id="IPR003593">
    <property type="entry name" value="AAA+_ATPase"/>
</dbReference>
<evidence type="ECO:0000256" key="3">
    <source>
        <dbReference type="ARBA" id="ARBA00022475"/>
    </source>
</evidence>
<dbReference type="EMBL" id="JAUSRR010000005">
    <property type="protein sequence ID" value="MDP9923982.1"/>
    <property type="molecule type" value="Genomic_DNA"/>
</dbReference>
<dbReference type="GO" id="GO:0016887">
    <property type="term" value="F:ATP hydrolysis activity"/>
    <property type="evidence" value="ECO:0007669"/>
    <property type="project" value="InterPro"/>
</dbReference>
<evidence type="ECO:0000259" key="7">
    <source>
        <dbReference type="PROSITE" id="PS50893"/>
    </source>
</evidence>
<keyword evidence="3" id="KW-1003">Cell membrane</keyword>
<reference evidence="8" key="1">
    <citation type="submission" date="2023-07" db="EMBL/GenBank/DDBJ databases">
        <title>Sorghum-associated microbial communities from plants grown in Nebraska, USA.</title>
        <authorList>
            <person name="Schachtman D."/>
        </authorList>
    </citation>
    <scope>NUCLEOTIDE SEQUENCE</scope>
    <source>
        <strain evidence="8">DS2795</strain>
    </source>
</reference>
<feature type="domain" description="ABC transporter" evidence="7">
    <location>
        <begin position="6"/>
        <end position="235"/>
    </location>
</feature>
<accession>A0AAW8DXC8</accession>
<evidence type="ECO:0000256" key="2">
    <source>
        <dbReference type="ARBA" id="ARBA00022448"/>
    </source>
</evidence>
<evidence type="ECO:0000256" key="5">
    <source>
        <dbReference type="ARBA" id="ARBA00022840"/>
    </source>
</evidence>
<dbReference type="CDD" id="cd03224">
    <property type="entry name" value="ABC_TM1139_LivF_branched"/>
    <property type="match status" value="1"/>
</dbReference>
<dbReference type="InterPro" id="IPR027417">
    <property type="entry name" value="P-loop_NTPase"/>
</dbReference>
<dbReference type="RefSeq" id="WP_307637061.1">
    <property type="nucleotide sequence ID" value="NZ_JAUSRR010000005.1"/>
</dbReference>
<dbReference type="InterPro" id="IPR003439">
    <property type="entry name" value="ABC_transporter-like_ATP-bd"/>
</dbReference>
<evidence type="ECO:0000313" key="9">
    <source>
        <dbReference type="Proteomes" id="UP001244295"/>
    </source>
</evidence>
<dbReference type="Gene3D" id="3.40.50.300">
    <property type="entry name" value="P-loop containing nucleotide triphosphate hydrolases"/>
    <property type="match status" value="1"/>
</dbReference>
<dbReference type="GO" id="GO:0015807">
    <property type="term" value="P:L-amino acid transport"/>
    <property type="evidence" value="ECO:0007669"/>
    <property type="project" value="TreeGrafter"/>
</dbReference>
<comment type="similarity">
    <text evidence="1">Belongs to the ABC transporter superfamily.</text>
</comment>
<comment type="caution">
    <text evidence="8">The sequence shown here is derived from an EMBL/GenBank/DDBJ whole genome shotgun (WGS) entry which is preliminary data.</text>
</comment>
<dbReference type="GO" id="GO:0005524">
    <property type="term" value="F:ATP binding"/>
    <property type="evidence" value="ECO:0007669"/>
    <property type="project" value="UniProtKB-KW"/>
</dbReference>
<evidence type="ECO:0000256" key="4">
    <source>
        <dbReference type="ARBA" id="ARBA00022741"/>
    </source>
</evidence>
<name>A0AAW8DXC8_9BURK</name>